<gene>
    <name evidence="3" type="ORF">ACFOLH_14445</name>
</gene>
<evidence type="ECO:0000313" key="4">
    <source>
        <dbReference type="Proteomes" id="UP001595685"/>
    </source>
</evidence>
<dbReference type="RefSeq" id="WP_376985625.1">
    <property type="nucleotide sequence ID" value="NZ_JBHRWW010000011.1"/>
</dbReference>
<proteinExistence type="predicted"/>
<organism evidence="3 4">
    <name type="scientific">Aquipuribacter hungaricus</name>
    <dbReference type="NCBI Taxonomy" id="545624"/>
    <lineage>
        <taxon>Bacteria</taxon>
        <taxon>Bacillati</taxon>
        <taxon>Actinomycetota</taxon>
        <taxon>Actinomycetes</taxon>
        <taxon>Micrococcales</taxon>
        <taxon>Intrasporangiaceae</taxon>
        <taxon>Aquipuribacter</taxon>
    </lineage>
</organism>
<feature type="domain" description="NERD" evidence="2">
    <location>
        <begin position="153"/>
        <end position="255"/>
    </location>
</feature>
<protein>
    <submittedName>
        <fullName evidence="3">NERD domain-containing protein</fullName>
    </submittedName>
</protein>
<feature type="compositionally biased region" description="Polar residues" evidence="1">
    <location>
        <begin position="1"/>
        <end position="12"/>
    </location>
</feature>
<evidence type="ECO:0000259" key="2">
    <source>
        <dbReference type="Pfam" id="PF08378"/>
    </source>
</evidence>
<feature type="non-terminal residue" evidence="3">
    <location>
        <position position="340"/>
    </location>
</feature>
<dbReference type="Proteomes" id="UP001595685">
    <property type="component" value="Unassembled WGS sequence"/>
</dbReference>
<feature type="region of interest" description="Disordered" evidence="1">
    <location>
        <begin position="1"/>
        <end position="20"/>
    </location>
</feature>
<dbReference type="EMBL" id="JBHRWW010000011">
    <property type="protein sequence ID" value="MFC3689548.1"/>
    <property type="molecule type" value="Genomic_DNA"/>
</dbReference>
<dbReference type="InterPro" id="IPR011528">
    <property type="entry name" value="NERD"/>
</dbReference>
<accession>A0ABV7WLT7</accession>
<dbReference type="Pfam" id="PF08378">
    <property type="entry name" value="NERD"/>
    <property type="match status" value="1"/>
</dbReference>
<sequence length="340" mass="35472">MVTATGTATTLRPSPDADGRLVVRGTDGRRLGWYDLRTGATRLLDPAPGAAAEVQAAVDSWVAATSALRRPVASFARAVPAPRGPLADAVPPTARRPDPDAVPEDLHDRLPGEHLARALAARAAAVPRAPRRPATGRDPLGPALRHTHQALLGQQQVGAALVGAGGGWHVLHAVPTAGREWLDHLLVGPGGVVVLRTAAHPGEDLRIAGSLARAGGRPVTHVRLLARQTAAVAHALREADARSTRAPVPVRGVVVAVGTRAVRARGLPAGVEVVRVEHLRAWLRGLPTVLAQADVHRLAATAARRSTWPAEDGAPAGAAARLRRREEDRAAVELLGARAR</sequence>
<reference evidence="4" key="1">
    <citation type="journal article" date="2019" name="Int. J. Syst. Evol. Microbiol.">
        <title>The Global Catalogue of Microorganisms (GCM) 10K type strain sequencing project: providing services to taxonomists for standard genome sequencing and annotation.</title>
        <authorList>
            <consortium name="The Broad Institute Genomics Platform"/>
            <consortium name="The Broad Institute Genome Sequencing Center for Infectious Disease"/>
            <person name="Wu L."/>
            <person name="Ma J."/>
        </authorList>
    </citation>
    <scope>NUCLEOTIDE SEQUENCE [LARGE SCALE GENOMIC DNA]</scope>
    <source>
        <strain evidence="4">NCAIM B.02333</strain>
    </source>
</reference>
<comment type="caution">
    <text evidence="3">The sequence shown here is derived from an EMBL/GenBank/DDBJ whole genome shotgun (WGS) entry which is preliminary data.</text>
</comment>
<keyword evidence="4" id="KW-1185">Reference proteome</keyword>
<evidence type="ECO:0000256" key="1">
    <source>
        <dbReference type="SAM" id="MobiDB-lite"/>
    </source>
</evidence>
<evidence type="ECO:0000313" key="3">
    <source>
        <dbReference type="EMBL" id="MFC3689548.1"/>
    </source>
</evidence>
<name>A0ABV7WLT7_9MICO</name>